<proteinExistence type="predicted"/>
<dbReference type="Proteomes" id="UP001472866">
    <property type="component" value="Chromosome 09"/>
</dbReference>
<feature type="signal peptide" evidence="1">
    <location>
        <begin position="1"/>
        <end position="25"/>
    </location>
</feature>
<protein>
    <recommendedName>
        <fullName evidence="2">SET domain-containing protein</fullName>
    </recommendedName>
</protein>
<gene>
    <name evidence="3" type="ORF">HKI87_09g58820</name>
    <name evidence="4" type="ORF">HKI87_09g58830</name>
</gene>
<keyword evidence="1" id="KW-0732">Signal</keyword>
<sequence>MVAGRLKLGHCLVAVAVLSIYSLFALRQEAPYGGNVDKEETPVVKDFRTTDITTREGLEARPSTIPGAANGLFTTRALKMGDFLGFFCGRLVPIEKLASGEAELTEDDFRYSYHVGGLVFVVPDLANNPKRDKLAFTNEAPHPGGGPNILSSIYVVDYEGQKYSALAFFAMKDIKAESELFIYYGQAYEEHRRKQGYTQPVYLQFGLDEKVAQDPRNVLQTIPSNCFAEGDFDDY</sequence>
<evidence type="ECO:0000313" key="4">
    <source>
        <dbReference type="EMBL" id="WZN64327.1"/>
    </source>
</evidence>
<dbReference type="EMBL" id="CP151509">
    <property type="protein sequence ID" value="WZN64327.1"/>
    <property type="molecule type" value="Genomic_DNA"/>
</dbReference>
<dbReference type="InterPro" id="IPR001214">
    <property type="entry name" value="SET_dom"/>
</dbReference>
<dbReference type="AlphaFoldDB" id="A0AAX4PEJ4"/>
<dbReference type="PROSITE" id="PS50280">
    <property type="entry name" value="SET"/>
    <property type="match status" value="1"/>
</dbReference>
<feature type="chain" id="PRO_5044718586" description="SET domain-containing protein" evidence="1">
    <location>
        <begin position="26"/>
        <end position="235"/>
    </location>
</feature>
<keyword evidence="5" id="KW-1185">Reference proteome</keyword>
<dbReference type="SUPFAM" id="SSF82199">
    <property type="entry name" value="SET domain"/>
    <property type="match status" value="1"/>
</dbReference>
<accession>A0AAX4PEJ4</accession>
<dbReference type="Gene3D" id="2.170.270.10">
    <property type="entry name" value="SET domain"/>
    <property type="match status" value="1"/>
</dbReference>
<feature type="domain" description="SET" evidence="2">
    <location>
        <begin position="56"/>
        <end position="185"/>
    </location>
</feature>
<evidence type="ECO:0000259" key="2">
    <source>
        <dbReference type="PROSITE" id="PS50280"/>
    </source>
</evidence>
<evidence type="ECO:0000313" key="3">
    <source>
        <dbReference type="EMBL" id="WZN64326.1"/>
    </source>
</evidence>
<reference evidence="3 5" key="1">
    <citation type="submission" date="2024-03" db="EMBL/GenBank/DDBJ databases">
        <title>Complete genome sequence of the green alga Chloropicon roscoffensis RCC1871.</title>
        <authorList>
            <person name="Lemieux C."/>
            <person name="Pombert J.-F."/>
            <person name="Otis C."/>
            <person name="Turmel M."/>
        </authorList>
    </citation>
    <scope>NUCLEOTIDE SEQUENCE [LARGE SCALE GENOMIC DNA]</scope>
    <source>
        <strain evidence="3 5">RCC1871</strain>
    </source>
</reference>
<evidence type="ECO:0000256" key="1">
    <source>
        <dbReference type="SAM" id="SignalP"/>
    </source>
</evidence>
<organism evidence="3 5">
    <name type="scientific">Chloropicon roscoffensis</name>
    <dbReference type="NCBI Taxonomy" id="1461544"/>
    <lineage>
        <taxon>Eukaryota</taxon>
        <taxon>Viridiplantae</taxon>
        <taxon>Chlorophyta</taxon>
        <taxon>Chloropicophyceae</taxon>
        <taxon>Chloropicales</taxon>
        <taxon>Chloropicaceae</taxon>
        <taxon>Chloropicon</taxon>
    </lineage>
</organism>
<evidence type="ECO:0000313" key="5">
    <source>
        <dbReference type="Proteomes" id="UP001472866"/>
    </source>
</evidence>
<dbReference type="Pfam" id="PF00856">
    <property type="entry name" value="SET"/>
    <property type="match status" value="1"/>
</dbReference>
<dbReference type="InterPro" id="IPR046341">
    <property type="entry name" value="SET_dom_sf"/>
</dbReference>
<dbReference type="EMBL" id="CP151509">
    <property type="protein sequence ID" value="WZN64326.1"/>
    <property type="molecule type" value="Genomic_DNA"/>
</dbReference>
<name>A0AAX4PEJ4_9CHLO</name>